<dbReference type="InterPro" id="IPR022346">
    <property type="entry name" value="T2SS_GspH"/>
</dbReference>
<evidence type="ECO:0000313" key="13">
    <source>
        <dbReference type="EMBL" id="SUI47492.1"/>
    </source>
</evidence>
<evidence type="ECO:0000256" key="9">
    <source>
        <dbReference type="ARBA" id="ARBA00025772"/>
    </source>
</evidence>
<comment type="subcellular location">
    <subcellularLocation>
        <location evidence="1">Cell inner membrane</location>
        <topology evidence="1">Single-pass membrane protein</topology>
    </subcellularLocation>
</comment>
<keyword evidence="4" id="KW-0488">Methylation</keyword>
<dbReference type="GO" id="GO:0005886">
    <property type="term" value="C:plasma membrane"/>
    <property type="evidence" value="ECO:0007669"/>
    <property type="project" value="UniProtKB-SubCell"/>
</dbReference>
<evidence type="ECO:0000256" key="8">
    <source>
        <dbReference type="ARBA" id="ARBA00023136"/>
    </source>
</evidence>
<evidence type="ECO:0000256" key="11">
    <source>
        <dbReference type="SAM" id="Phobius"/>
    </source>
</evidence>
<evidence type="ECO:0000256" key="1">
    <source>
        <dbReference type="ARBA" id="ARBA00004377"/>
    </source>
</evidence>
<organism evidence="13 14">
    <name type="scientific">Shewanella algae</name>
    <dbReference type="NCBI Taxonomy" id="38313"/>
    <lineage>
        <taxon>Bacteria</taxon>
        <taxon>Pseudomonadati</taxon>
        <taxon>Pseudomonadota</taxon>
        <taxon>Gammaproteobacteria</taxon>
        <taxon>Alteromonadales</taxon>
        <taxon>Shewanellaceae</taxon>
        <taxon>Shewanella</taxon>
    </lineage>
</organism>
<dbReference type="GO" id="GO:0015627">
    <property type="term" value="C:type II protein secretion system complex"/>
    <property type="evidence" value="ECO:0007669"/>
    <property type="project" value="InterPro"/>
</dbReference>
<keyword evidence="7 11" id="KW-1133">Transmembrane helix</keyword>
<feature type="domain" description="General secretion pathway GspH" evidence="12">
    <location>
        <begin position="46"/>
        <end position="158"/>
    </location>
</feature>
<reference evidence="13 14" key="1">
    <citation type="submission" date="2018-06" db="EMBL/GenBank/DDBJ databases">
        <authorList>
            <consortium name="Pathogen Informatics"/>
            <person name="Doyle S."/>
        </authorList>
    </citation>
    <scope>NUCLEOTIDE SEQUENCE [LARGE SCALE GENOMIC DNA]</scope>
    <source>
        <strain evidence="13 14">NCTC10738</strain>
    </source>
</reference>
<keyword evidence="5" id="KW-0997">Cell inner membrane</keyword>
<feature type="transmembrane region" description="Helical" evidence="11">
    <location>
        <begin position="6"/>
        <end position="26"/>
    </location>
</feature>
<sequence length="176" mass="19147">MRHLQLGFSLLEVMVAMALLAVLASVGAPSLKSLYEGYRAQTGIKQVQQLLQFARNQAISYGVRVSVCALKDGRCEADAWQQGVTVFSDHNGNLALDDDDKLLFQSGAFDSQDILRYNRDAIRFLPDGLATGTNGTFKYCPGQANSPHSEALVINQAGRIRHSQDENINCQDGDGG</sequence>
<dbReference type="Pfam" id="PF07963">
    <property type="entry name" value="N_methyl"/>
    <property type="match status" value="1"/>
</dbReference>
<dbReference type="NCBIfam" id="TIGR02532">
    <property type="entry name" value="IV_pilin_GFxxxE"/>
    <property type="match status" value="1"/>
</dbReference>
<dbReference type="InterPro" id="IPR012902">
    <property type="entry name" value="N_methyl_site"/>
</dbReference>
<keyword evidence="14" id="KW-1185">Reference proteome</keyword>
<evidence type="ECO:0000313" key="14">
    <source>
        <dbReference type="Proteomes" id="UP000254069"/>
    </source>
</evidence>
<keyword evidence="3" id="KW-1003">Cell membrane</keyword>
<proteinExistence type="inferred from homology"/>
<evidence type="ECO:0000256" key="6">
    <source>
        <dbReference type="ARBA" id="ARBA00022692"/>
    </source>
</evidence>
<dbReference type="Pfam" id="PF12019">
    <property type="entry name" value="GspH"/>
    <property type="match status" value="1"/>
</dbReference>
<dbReference type="Proteomes" id="UP000254069">
    <property type="component" value="Unassembled WGS sequence"/>
</dbReference>
<accession>A0A379YPK7</accession>
<dbReference type="Gene3D" id="3.55.40.10">
    <property type="entry name" value="minor pseudopilin epsh domain"/>
    <property type="match status" value="1"/>
</dbReference>
<protein>
    <recommendedName>
        <fullName evidence="2">Type II secretion system protein H</fullName>
    </recommendedName>
    <alternativeName>
        <fullName evidence="10">General secretion pathway protein H</fullName>
    </alternativeName>
</protein>
<dbReference type="EMBL" id="UGYO01000001">
    <property type="protein sequence ID" value="SUI47492.1"/>
    <property type="molecule type" value="Genomic_DNA"/>
</dbReference>
<evidence type="ECO:0000259" key="12">
    <source>
        <dbReference type="Pfam" id="PF12019"/>
    </source>
</evidence>
<evidence type="ECO:0000256" key="4">
    <source>
        <dbReference type="ARBA" id="ARBA00022481"/>
    </source>
</evidence>
<dbReference type="SUPFAM" id="SSF54523">
    <property type="entry name" value="Pili subunits"/>
    <property type="match status" value="1"/>
</dbReference>
<keyword evidence="6 11" id="KW-0812">Transmembrane</keyword>
<dbReference type="InterPro" id="IPR045584">
    <property type="entry name" value="Pilin-like"/>
</dbReference>
<name>A0A379YPK7_9GAMM</name>
<evidence type="ECO:0000256" key="7">
    <source>
        <dbReference type="ARBA" id="ARBA00022989"/>
    </source>
</evidence>
<keyword evidence="8 11" id="KW-0472">Membrane</keyword>
<dbReference type="AlphaFoldDB" id="A0A379YPK7"/>
<dbReference type="RefSeq" id="WP_028781196.1">
    <property type="nucleotide sequence ID" value="NZ_AP024609.1"/>
</dbReference>
<gene>
    <name evidence="13" type="ORF">NCTC10738_00309</name>
</gene>
<dbReference type="GO" id="GO:0015628">
    <property type="term" value="P:protein secretion by the type II secretion system"/>
    <property type="evidence" value="ECO:0007669"/>
    <property type="project" value="InterPro"/>
</dbReference>
<evidence type="ECO:0000256" key="10">
    <source>
        <dbReference type="ARBA" id="ARBA00030775"/>
    </source>
</evidence>
<evidence type="ECO:0000256" key="5">
    <source>
        <dbReference type="ARBA" id="ARBA00022519"/>
    </source>
</evidence>
<evidence type="ECO:0000256" key="3">
    <source>
        <dbReference type="ARBA" id="ARBA00022475"/>
    </source>
</evidence>
<comment type="similarity">
    <text evidence="9">Belongs to the GSP H family.</text>
</comment>
<evidence type="ECO:0000256" key="2">
    <source>
        <dbReference type="ARBA" id="ARBA00021549"/>
    </source>
</evidence>